<dbReference type="PANTHER" id="PTHR43861">
    <property type="entry name" value="TRANS-ACONITATE 2-METHYLTRANSFERASE-RELATED"/>
    <property type="match status" value="1"/>
</dbReference>
<dbReference type="GO" id="GO:0008757">
    <property type="term" value="F:S-adenosylmethionine-dependent methyltransferase activity"/>
    <property type="evidence" value="ECO:0007669"/>
    <property type="project" value="InterPro"/>
</dbReference>
<evidence type="ECO:0000313" key="2">
    <source>
        <dbReference type="EMBL" id="QOP46639.1"/>
    </source>
</evidence>
<dbReference type="CDD" id="cd02440">
    <property type="entry name" value="AdoMet_MTases"/>
    <property type="match status" value="1"/>
</dbReference>
<keyword evidence="2" id="KW-0808">Transferase</keyword>
<dbReference type="InterPro" id="IPR029063">
    <property type="entry name" value="SAM-dependent_MTases_sf"/>
</dbReference>
<evidence type="ECO:0000259" key="1">
    <source>
        <dbReference type="Pfam" id="PF08241"/>
    </source>
</evidence>
<dbReference type="InterPro" id="IPR013216">
    <property type="entry name" value="Methyltransf_11"/>
</dbReference>
<dbReference type="RefSeq" id="WP_193110899.1">
    <property type="nucleotide sequence ID" value="NZ_CP041406.1"/>
</dbReference>
<dbReference type="PANTHER" id="PTHR43861:SF1">
    <property type="entry name" value="TRANS-ACONITATE 2-METHYLTRANSFERASE"/>
    <property type="match status" value="1"/>
</dbReference>
<accession>A0A7M1BA95</accession>
<evidence type="ECO:0000313" key="3">
    <source>
        <dbReference type="Proteomes" id="UP000593580"/>
    </source>
</evidence>
<name>A0A7M1BA95_9BACT</name>
<proteinExistence type="predicted"/>
<keyword evidence="3" id="KW-1185">Reference proteome</keyword>
<dbReference type="GO" id="GO:0032259">
    <property type="term" value="P:methylation"/>
    <property type="evidence" value="ECO:0007669"/>
    <property type="project" value="UniProtKB-KW"/>
</dbReference>
<feature type="domain" description="Methyltransferase type 11" evidence="1">
    <location>
        <begin position="40"/>
        <end position="128"/>
    </location>
</feature>
<gene>
    <name evidence="2" type="ORF">FM071_10200</name>
</gene>
<keyword evidence="2" id="KW-0489">Methyltransferase</keyword>
<dbReference type="AlphaFoldDB" id="A0A7M1BA95"/>
<dbReference type="Proteomes" id="UP000593580">
    <property type="component" value="Chromosome"/>
</dbReference>
<reference evidence="2 3" key="1">
    <citation type="submission" date="2019-07" db="EMBL/GenBank/DDBJ databases">
        <title>Sulfurimonas paralvinellae sp. nov., a novel mesophilic, hydrogen- and sulfur-oxidizing chemolithoautotroph within the Epsilonproteo- bacteria isolated from a deep-sea hydrothermal vent polychaete nest, reclassification of Thiomicrospira denitrificans as Sulfurimonas denitrificans comb. nov. and emended description of the genus Sulfurimonas.</title>
        <authorList>
            <person name="Wang S."/>
            <person name="Jiang L."/>
            <person name="Shao Z."/>
        </authorList>
    </citation>
    <scope>NUCLEOTIDE SEQUENCE [LARGE SCALE GENOMIC DNA]</scope>
    <source>
        <strain evidence="2 3">GO25</strain>
    </source>
</reference>
<dbReference type="SUPFAM" id="SSF53335">
    <property type="entry name" value="S-adenosyl-L-methionine-dependent methyltransferases"/>
    <property type="match status" value="1"/>
</dbReference>
<dbReference type="EMBL" id="CP041406">
    <property type="protein sequence ID" value="QOP46639.1"/>
    <property type="molecule type" value="Genomic_DNA"/>
</dbReference>
<dbReference type="Gene3D" id="3.40.50.150">
    <property type="entry name" value="Vaccinia Virus protein VP39"/>
    <property type="match status" value="1"/>
</dbReference>
<dbReference type="Pfam" id="PF08241">
    <property type="entry name" value="Methyltransf_11"/>
    <property type="match status" value="1"/>
</dbReference>
<sequence>MKISTEFSKYAAHYGKYNVIQEQVADKLLEFVKQKPKKILDLGCGSGALFKKIEWKVKHFVGVDFAPGMLELHPKAEHVECIYGNFNDAMLFEHLRTYVFDYVLSASALQWADDLDNVFRNISTLHTPVALAIFTAGTFQTLNDTAGLEPLLRSRKEIKQLQKKYFPDAAFEVVQYRLAFESVREMFRYIKKSGVSGSRKLLSYKETKKLMAEYPLDYLEFEVAFIAH</sequence>
<dbReference type="KEGG" id="spal:FM071_10200"/>
<protein>
    <submittedName>
        <fullName evidence="2">Methyltransferase domain-containing protein</fullName>
    </submittedName>
</protein>
<organism evidence="2 3">
    <name type="scientific">Sulfurimonas paralvinellae</name>
    <dbReference type="NCBI Taxonomy" id="317658"/>
    <lineage>
        <taxon>Bacteria</taxon>
        <taxon>Pseudomonadati</taxon>
        <taxon>Campylobacterota</taxon>
        <taxon>Epsilonproteobacteria</taxon>
        <taxon>Campylobacterales</taxon>
        <taxon>Sulfurimonadaceae</taxon>
        <taxon>Sulfurimonas</taxon>
    </lineage>
</organism>